<evidence type="ECO:0000259" key="5">
    <source>
        <dbReference type="PROSITE" id="PS51352"/>
    </source>
</evidence>
<evidence type="ECO:0000313" key="6">
    <source>
        <dbReference type="EMBL" id="GGY05321.1"/>
    </source>
</evidence>
<organism evidence="6 7">
    <name type="scientific">Streptomyces minutiscleroticus</name>
    <dbReference type="NCBI Taxonomy" id="68238"/>
    <lineage>
        <taxon>Bacteria</taxon>
        <taxon>Bacillati</taxon>
        <taxon>Actinomycetota</taxon>
        <taxon>Actinomycetes</taxon>
        <taxon>Kitasatosporales</taxon>
        <taxon>Streptomycetaceae</taxon>
        <taxon>Streptomyces</taxon>
    </lineage>
</organism>
<gene>
    <name evidence="6" type="primary">tpx</name>
    <name evidence="6" type="ORF">GCM10010358_68410</name>
</gene>
<dbReference type="PROSITE" id="PS51352">
    <property type="entry name" value="THIOREDOXIN_2"/>
    <property type="match status" value="1"/>
</dbReference>
<dbReference type="InterPro" id="IPR013766">
    <property type="entry name" value="Thioredoxin_domain"/>
</dbReference>
<evidence type="ECO:0000256" key="1">
    <source>
        <dbReference type="ARBA" id="ARBA00022559"/>
    </source>
</evidence>
<dbReference type="PANTHER" id="PTHR43110">
    <property type="entry name" value="THIOL PEROXIDASE"/>
    <property type="match status" value="1"/>
</dbReference>
<keyword evidence="2" id="KW-0049">Antioxidant</keyword>
<name>A0A918NY72_9ACTN</name>
<reference evidence="6" key="2">
    <citation type="submission" date="2020-09" db="EMBL/GenBank/DDBJ databases">
        <authorList>
            <person name="Sun Q."/>
            <person name="Ohkuma M."/>
        </authorList>
    </citation>
    <scope>NUCLEOTIDE SEQUENCE</scope>
    <source>
        <strain evidence="6">JCM 4790</strain>
    </source>
</reference>
<dbReference type="EMBL" id="BMVU01000055">
    <property type="protein sequence ID" value="GGY05321.1"/>
    <property type="molecule type" value="Genomic_DNA"/>
</dbReference>
<dbReference type="AlphaFoldDB" id="A0A918NY72"/>
<dbReference type="GO" id="GO:0008379">
    <property type="term" value="F:thioredoxin peroxidase activity"/>
    <property type="evidence" value="ECO:0007669"/>
    <property type="project" value="InterPro"/>
</dbReference>
<keyword evidence="7" id="KW-1185">Reference proteome</keyword>
<evidence type="ECO:0000256" key="4">
    <source>
        <dbReference type="ARBA" id="ARBA00023284"/>
    </source>
</evidence>
<accession>A0A918NY72</accession>
<dbReference type="InterPro" id="IPR050455">
    <property type="entry name" value="Tpx_Peroxidase_subfamily"/>
</dbReference>
<dbReference type="CDD" id="cd03014">
    <property type="entry name" value="PRX_Atyp2cys"/>
    <property type="match status" value="1"/>
</dbReference>
<comment type="caution">
    <text evidence="6">The sequence shown here is derived from an EMBL/GenBank/DDBJ whole genome shotgun (WGS) entry which is preliminary data.</text>
</comment>
<dbReference type="InterPro" id="IPR013740">
    <property type="entry name" value="Redoxin"/>
</dbReference>
<sequence>MAQITLQGRPVQVEGPLLSKGEKAPDFRLVDKSLQDLSLRDLAGKRKLLSFFPSVDDATCAASVRKLNGRAGDLANTAVLCVSADLPFTHSRFCSAEGLDNVITLSTLRAPHFLQQYGVQIAGGPLAGVAATAVVVLDERDVVLHSQFAADVAAEPDYDAAFAVLK</sequence>
<protein>
    <submittedName>
        <fullName evidence="6">Thiol peroxidase</fullName>
    </submittedName>
</protein>
<dbReference type="SUPFAM" id="SSF52833">
    <property type="entry name" value="Thioredoxin-like"/>
    <property type="match status" value="1"/>
</dbReference>
<keyword evidence="1 6" id="KW-0575">Peroxidase</keyword>
<reference evidence="6" key="1">
    <citation type="journal article" date="2014" name="Int. J. Syst. Evol. Microbiol.">
        <title>Complete genome sequence of Corynebacterium casei LMG S-19264T (=DSM 44701T), isolated from a smear-ripened cheese.</title>
        <authorList>
            <consortium name="US DOE Joint Genome Institute (JGI-PGF)"/>
            <person name="Walter F."/>
            <person name="Albersmeier A."/>
            <person name="Kalinowski J."/>
            <person name="Ruckert C."/>
        </authorList>
    </citation>
    <scope>NUCLEOTIDE SEQUENCE</scope>
    <source>
        <strain evidence="6">JCM 4790</strain>
    </source>
</reference>
<dbReference type="NCBIfam" id="NF001808">
    <property type="entry name" value="PRK00522.1"/>
    <property type="match status" value="1"/>
</dbReference>
<evidence type="ECO:0000256" key="2">
    <source>
        <dbReference type="ARBA" id="ARBA00022862"/>
    </source>
</evidence>
<dbReference type="Proteomes" id="UP000619244">
    <property type="component" value="Unassembled WGS sequence"/>
</dbReference>
<dbReference type="PANTHER" id="PTHR43110:SF1">
    <property type="entry name" value="THIOL PEROXIDASE"/>
    <property type="match status" value="1"/>
</dbReference>
<feature type="domain" description="Thioredoxin" evidence="5">
    <location>
        <begin position="18"/>
        <end position="166"/>
    </location>
</feature>
<evidence type="ECO:0000313" key="7">
    <source>
        <dbReference type="Proteomes" id="UP000619244"/>
    </source>
</evidence>
<proteinExistence type="predicted"/>
<keyword evidence="3" id="KW-1015">Disulfide bond</keyword>
<dbReference type="Pfam" id="PF08534">
    <property type="entry name" value="Redoxin"/>
    <property type="match status" value="1"/>
</dbReference>
<dbReference type="InterPro" id="IPR002065">
    <property type="entry name" value="TPX"/>
</dbReference>
<dbReference type="RefSeq" id="WP_190194228.1">
    <property type="nucleotide sequence ID" value="NZ_BMVU01000055.1"/>
</dbReference>
<keyword evidence="1 6" id="KW-0560">Oxidoreductase</keyword>
<dbReference type="Gene3D" id="3.40.30.10">
    <property type="entry name" value="Glutaredoxin"/>
    <property type="match status" value="1"/>
</dbReference>
<dbReference type="InterPro" id="IPR036249">
    <property type="entry name" value="Thioredoxin-like_sf"/>
</dbReference>
<keyword evidence="4" id="KW-0676">Redox-active center</keyword>
<evidence type="ECO:0000256" key="3">
    <source>
        <dbReference type="ARBA" id="ARBA00023157"/>
    </source>
</evidence>